<dbReference type="EMBL" id="JAAHCF010001199">
    <property type="protein sequence ID" value="KAK8141104.1"/>
    <property type="molecule type" value="Genomic_DNA"/>
</dbReference>
<comment type="caution">
    <text evidence="12">The sequence shown here is derived from an EMBL/GenBank/DDBJ whole genome shotgun (WGS) entry which is preliminary data.</text>
</comment>
<dbReference type="InterPro" id="IPR046936">
    <property type="entry name" value="BIM1-like"/>
</dbReference>
<dbReference type="PANTHER" id="PTHR34992">
    <property type="entry name" value="HYPHAL ANASTAMOSIS-7 PROTEIN"/>
    <property type="match status" value="1"/>
</dbReference>
<evidence type="ECO:0000256" key="8">
    <source>
        <dbReference type="SAM" id="MobiDB-lite"/>
    </source>
</evidence>
<evidence type="ECO:0000256" key="1">
    <source>
        <dbReference type="ARBA" id="ARBA00004609"/>
    </source>
</evidence>
<evidence type="ECO:0000313" key="12">
    <source>
        <dbReference type="EMBL" id="KAK8141104.1"/>
    </source>
</evidence>
<feature type="compositionally biased region" description="Low complexity" evidence="8">
    <location>
        <begin position="199"/>
        <end position="216"/>
    </location>
</feature>
<reference evidence="12 13" key="1">
    <citation type="submission" date="2020-02" db="EMBL/GenBank/DDBJ databases">
        <title>Comparative genomics of the hypocrealean fungal genus Beauvera.</title>
        <authorList>
            <person name="Showalter D.N."/>
            <person name="Bushley K.E."/>
            <person name="Rehner S.A."/>
        </authorList>
    </citation>
    <scope>NUCLEOTIDE SEQUENCE [LARGE SCALE GENOMIC DNA]</scope>
    <source>
        <strain evidence="12 13">ARSEF4384</strain>
    </source>
</reference>
<feature type="domain" description="Copper acquisition factor BIM1-like" evidence="11">
    <location>
        <begin position="37"/>
        <end position="182"/>
    </location>
</feature>
<protein>
    <recommendedName>
        <fullName evidence="11">Copper acquisition factor BIM1-like domain-containing protein</fullName>
    </recommendedName>
</protein>
<keyword evidence="9" id="KW-0812">Transmembrane</keyword>
<keyword evidence="7" id="KW-0449">Lipoprotein</keyword>
<dbReference type="InterPro" id="IPR046530">
    <property type="entry name" value="BIM1-like_dom"/>
</dbReference>
<dbReference type="GO" id="GO:0098552">
    <property type="term" value="C:side of membrane"/>
    <property type="evidence" value="ECO:0007669"/>
    <property type="project" value="UniProtKB-KW"/>
</dbReference>
<evidence type="ECO:0000256" key="4">
    <source>
        <dbReference type="ARBA" id="ARBA00022729"/>
    </source>
</evidence>
<organism evidence="12 13">
    <name type="scientific">Beauveria asiatica</name>
    <dbReference type="NCBI Taxonomy" id="1069075"/>
    <lineage>
        <taxon>Eukaryota</taxon>
        <taxon>Fungi</taxon>
        <taxon>Dikarya</taxon>
        <taxon>Ascomycota</taxon>
        <taxon>Pezizomycotina</taxon>
        <taxon>Sordariomycetes</taxon>
        <taxon>Hypocreomycetidae</taxon>
        <taxon>Hypocreales</taxon>
        <taxon>Cordycipitaceae</taxon>
        <taxon>Beauveria</taxon>
    </lineage>
</organism>
<dbReference type="Proteomes" id="UP001397290">
    <property type="component" value="Unassembled WGS sequence"/>
</dbReference>
<keyword evidence="9" id="KW-1133">Transmembrane helix</keyword>
<dbReference type="GO" id="GO:0005886">
    <property type="term" value="C:plasma membrane"/>
    <property type="evidence" value="ECO:0007669"/>
    <property type="project" value="UniProtKB-SubCell"/>
</dbReference>
<gene>
    <name evidence="12" type="ORF">G3M48_000784</name>
</gene>
<evidence type="ECO:0000259" key="11">
    <source>
        <dbReference type="Pfam" id="PF20238"/>
    </source>
</evidence>
<comment type="subcellular location">
    <subcellularLocation>
        <location evidence="1">Cell membrane</location>
        <topology evidence="1">Lipid-anchor</topology>
        <topology evidence="1">GPI-anchor</topology>
    </subcellularLocation>
</comment>
<sequence>MLHLTTLAAVSAIMATGASAAGIKAAAKGPMTSETIGPAAFMWPPDRVWSADADNTAPCGSIAGVGNRTSFPLQSGKIALVAQDESYDLELAISYLPEPKTNSDFHNLISMEAFKDIKLGHTCVTLPDAAASVKAGTNATLQIKYIADFDKPENQTFYACSDITYVELSNFKESIPCFNATEPSDGSKTGSGGGGGGASSTASASSSPSAGGSSKKSRLSGGAIAGIVIGSVAGVALVAAAVLLVFRRKQQRLRVLRQQNSERGKWAASEQARDSQSQGSVRMNNL</sequence>
<feature type="transmembrane region" description="Helical" evidence="9">
    <location>
        <begin position="223"/>
        <end position="246"/>
    </location>
</feature>
<proteinExistence type="predicted"/>
<keyword evidence="6" id="KW-0325">Glycoprotein</keyword>
<feature type="region of interest" description="Disordered" evidence="8">
    <location>
        <begin position="258"/>
        <end position="286"/>
    </location>
</feature>
<keyword evidence="5 9" id="KW-0472">Membrane</keyword>
<dbReference type="CDD" id="cd21176">
    <property type="entry name" value="LPMO_auxiliary-like"/>
    <property type="match status" value="1"/>
</dbReference>
<evidence type="ECO:0000256" key="5">
    <source>
        <dbReference type="ARBA" id="ARBA00023136"/>
    </source>
</evidence>
<feature type="signal peptide" evidence="10">
    <location>
        <begin position="1"/>
        <end position="20"/>
    </location>
</feature>
<keyword evidence="4 10" id="KW-0732">Signal</keyword>
<feature type="chain" id="PRO_5043923205" description="Copper acquisition factor BIM1-like domain-containing protein" evidence="10">
    <location>
        <begin position="21"/>
        <end position="286"/>
    </location>
</feature>
<evidence type="ECO:0000256" key="9">
    <source>
        <dbReference type="SAM" id="Phobius"/>
    </source>
</evidence>
<keyword evidence="13" id="KW-1185">Reference proteome</keyword>
<evidence type="ECO:0000256" key="10">
    <source>
        <dbReference type="SAM" id="SignalP"/>
    </source>
</evidence>
<dbReference type="Pfam" id="PF20238">
    <property type="entry name" value="BIM1-like_dom"/>
    <property type="match status" value="1"/>
</dbReference>
<keyword evidence="2" id="KW-1003">Cell membrane</keyword>
<name>A0AAW0RG14_9HYPO</name>
<keyword evidence="3" id="KW-0336">GPI-anchor</keyword>
<accession>A0AAW0RG14</accession>
<feature type="region of interest" description="Disordered" evidence="8">
    <location>
        <begin position="182"/>
        <end position="216"/>
    </location>
</feature>
<evidence type="ECO:0000313" key="13">
    <source>
        <dbReference type="Proteomes" id="UP001397290"/>
    </source>
</evidence>
<evidence type="ECO:0000256" key="7">
    <source>
        <dbReference type="ARBA" id="ARBA00023288"/>
    </source>
</evidence>
<feature type="compositionally biased region" description="Gly residues" evidence="8">
    <location>
        <begin position="189"/>
        <end position="198"/>
    </location>
</feature>
<dbReference type="AlphaFoldDB" id="A0AAW0RG14"/>
<feature type="compositionally biased region" description="Polar residues" evidence="8">
    <location>
        <begin position="274"/>
        <end position="286"/>
    </location>
</feature>
<evidence type="ECO:0000256" key="6">
    <source>
        <dbReference type="ARBA" id="ARBA00023180"/>
    </source>
</evidence>
<evidence type="ECO:0000256" key="3">
    <source>
        <dbReference type="ARBA" id="ARBA00022622"/>
    </source>
</evidence>
<evidence type="ECO:0000256" key="2">
    <source>
        <dbReference type="ARBA" id="ARBA00022475"/>
    </source>
</evidence>
<dbReference type="PANTHER" id="PTHR34992:SF5">
    <property type="entry name" value="ANCHORED PROTEIN, PUTATIVE (AFU_ORTHOLOGUE AFUA_6G02800)-RELATED"/>
    <property type="match status" value="1"/>
</dbReference>